<protein>
    <recommendedName>
        <fullName evidence="3">Glycosyl transferase</fullName>
    </recommendedName>
</protein>
<evidence type="ECO:0008006" key="3">
    <source>
        <dbReference type="Google" id="ProtNLM"/>
    </source>
</evidence>
<reference evidence="1 2" key="1">
    <citation type="submission" date="2015-07" db="EMBL/GenBank/DDBJ databases">
        <authorList>
            <person name="Noorani M."/>
        </authorList>
    </citation>
    <scope>NUCLEOTIDE SEQUENCE [LARGE SCALE GENOMIC DNA]</scope>
    <source>
        <strain evidence="1 2">W1435</strain>
    </source>
</reference>
<dbReference type="AlphaFoldDB" id="A0A0K1NKN6"/>
<organism evidence="1 2">
    <name type="scientific">Prevotella fusca JCM 17724</name>
    <dbReference type="NCBI Taxonomy" id="1236517"/>
    <lineage>
        <taxon>Bacteria</taxon>
        <taxon>Pseudomonadati</taxon>
        <taxon>Bacteroidota</taxon>
        <taxon>Bacteroidia</taxon>
        <taxon>Bacteroidales</taxon>
        <taxon>Prevotellaceae</taxon>
        <taxon>Prevotella</taxon>
    </lineage>
</organism>
<evidence type="ECO:0000313" key="2">
    <source>
        <dbReference type="Proteomes" id="UP000060345"/>
    </source>
</evidence>
<dbReference type="Proteomes" id="UP000060345">
    <property type="component" value="Chromosome 1"/>
</dbReference>
<dbReference type="STRING" id="1236517.ADJ77_02820"/>
<accession>A0A0K1NKN6</accession>
<dbReference type="EMBL" id="CP012074">
    <property type="protein sequence ID" value="AKU69652.1"/>
    <property type="molecule type" value="Genomic_DNA"/>
</dbReference>
<sequence>MDCCYREPLMKFRIMKEKRFSLYATGNSYPFVFMVDGRIPHGGMFDRLKGLITIFAISKALGKPFKLNWNYPFVLSKYLEPYQYDWLIDESQMNFGLLSYNNIIAYGEIVNPSRLYKKRSSETHFYYGYNSLDKVNAHFGTDYKWGELYRELFRPTAYLQRYLDQYQTEIGDNYIAIHTRFMNLLGDKTETAINPELGSDNQKNALVESAINSVKKISLQHPGIRIMIASDSMVFIEEIKKAMPDVYIVPGTVKHIDTTGETDDSENIKMFTDYYLISGAQKVYSLWHEGMWKSAFPEYAARIGNVNFERVEF</sequence>
<gene>
    <name evidence="1" type="ORF">ADJ77_02820</name>
</gene>
<dbReference type="eggNOG" id="ENOG502Z9ZT">
    <property type="taxonomic scope" value="Bacteria"/>
</dbReference>
<proteinExistence type="predicted"/>
<evidence type="ECO:0000313" key="1">
    <source>
        <dbReference type="EMBL" id="AKU69652.1"/>
    </source>
</evidence>
<dbReference type="Gene3D" id="3.40.50.11350">
    <property type="match status" value="1"/>
</dbReference>
<name>A0A0K1NKN6_9BACT</name>
<dbReference type="KEGG" id="pfus:ADJ77_02820"/>